<gene>
    <name evidence="4" type="ORF">HAX54_023854</name>
</gene>
<evidence type="ECO:0000313" key="4">
    <source>
        <dbReference type="EMBL" id="MCD7447109.1"/>
    </source>
</evidence>
<proteinExistence type="predicted"/>
<dbReference type="Gene3D" id="1.10.472.10">
    <property type="entry name" value="Cyclin-like"/>
    <property type="match status" value="2"/>
</dbReference>
<evidence type="ECO:0000256" key="1">
    <source>
        <dbReference type="ARBA" id="ARBA00022618"/>
    </source>
</evidence>
<dbReference type="InterPro" id="IPR039361">
    <property type="entry name" value="Cyclin"/>
</dbReference>
<name>A0ABS8RJW6_DATST</name>
<dbReference type="EMBL" id="JACEIK010000029">
    <property type="protein sequence ID" value="MCD7447109.1"/>
    <property type="molecule type" value="Genomic_DNA"/>
</dbReference>
<protein>
    <recommendedName>
        <fullName evidence="3">Cyclin N-terminal domain-containing protein</fullName>
    </recommendedName>
</protein>
<sequence length="336" mass="38210">MKESDIGEDTEDYIDCKLKIENEIAIAGLNSQLSSRITSHGWILQARNTAIDNIVRTGGHFRKITVYTAVVYVDRFLSVMPIQNERFWVAKLLAMACLSLAAEKWEEREDQSKLSELSEYEEFTEYNRTSVMNMKNKVFKEFGGTMTCVTPIHYIKFFLSRFCKDDSRKDNARIITVQVIMSTLGDVSLMCLRPSIVGAAATLLASNPNILTGKEIKDEIDALPPNWLIDLGHILCELQVSHVMSNHLSSRFLQPTSTYPNNHYSQSLTPPYRGIRTLSLHMPESFQPHLPHLVRHGGYSPRIPNSFFWYLIDMTQIAGSCKHLLDSRPIGEPPLK</sequence>
<keyword evidence="2" id="KW-0131">Cell cycle</keyword>
<accession>A0ABS8RJW6</accession>
<feature type="domain" description="Cyclin N-terminal" evidence="3">
    <location>
        <begin position="45"/>
        <end position="143"/>
    </location>
</feature>
<organism evidence="4 5">
    <name type="scientific">Datura stramonium</name>
    <name type="common">Jimsonweed</name>
    <name type="synonym">Common thornapple</name>
    <dbReference type="NCBI Taxonomy" id="4076"/>
    <lineage>
        <taxon>Eukaryota</taxon>
        <taxon>Viridiplantae</taxon>
        <taxon>Streptophyta</taxon>
        <taxon>Embryophyta</taxon>
        <taxon>Tracheophyta</taxon>
        <taxon>Spermatophyta</taxon>
        <taxon>Magnoliopsida</taxon>
        <taxon>eudicotyledons</taxon>
        <taxon>Gunneridae</taxon>
        <taxon>Pentapetalae</taxon>
        <taxon>asterids</taxon>
        <taxon>lamiids</taxon>
        <taxon>Solanales</taxon>
        <taxon>Solanaceae</taxon>
        <taxon>Solanoideae</taxon>
        <taxon>Datureae</taxon>
        <taxon>Datura</taxon>
    </lineage>
</organism>
<keyword evidence="1" id="KW-0132">Cell division</keyword>
<dbReference type="Proteomes" id="UP000823775">
    <property type="component" value="Unassembled WGS sequence"/>
</dbReference>
<evidence type="ECO:0000256" key="2">
    <source>
        <dbReference type="ARBA" id="ARBA00023306"/>
    </source>
</evidence>
<keyword evidence="5" id="KW-1185">Reference proteome</keyword>
<dbReference type="InterPro" id="IPR036915">
    <property type="entry name" value="Cyclin-like_sf"/>
</dbReference>
<dbReference type="PANTHER" id="PTHR10177">
    <property type="entry name" value="CYCLINS"/>
    <property type="match status" value="1"/>
</dbReference>
<comment type="caution">
    <text evidence="4">The sequence shown here is derived from an EMBL/GenBank/DDBJ whole genome shotgun (WGS) entry which is preliminary data.</text>
</comment>
<dbReference type="Pfam" id="PF00134">
    <property type="entry name" value="Cyclin_N"/>
    <property type="match status" value="1"/>
</dbReference>
<evidence type="ECO:0000259" key="3">
    <source>
        <dbReference type="Pfam" id="PF00134"/>
    </source>
</evidence>
<dbReference type="InterPro" id="IPR006671">
    <property type="entry name" value="Cyclin_N"/>
</dbReference>
<evidence type="ECO:0000313" key="5">
    <source>
        <dbReference type="Proteomes" id="UP000823775"/>
    </source>
</evidence>
<dbReference type="CDD" id="cd20544">
    <property type="entry name" value="CYCLIN_AtCycD-like_rpt2"/>
    <property type="match status" value="1"/>
</dbReference>
<reference evidence="4 5" key="1">
    <citation type="journal article" date="2021" name="BMC Genomics">
        <title>Datura genome reveals duplications of psychoactive alkaloid biosynthetic genes and high mutation rate following tissue culture.</title>
        <authorList>
            <person name="Rajewski A."/>
            <person name="Carter-House D."/>
            <person name="Stajich J."/>
            <person name="Litt A."/>
        </authorList>
    </citation>
    <scope>NUCLEOTIDE SEQUENCE [LARGE SCALE GENOMIC DNA]</scope>
    <source>
        <strain evidence="4">AR-01</strain>
    </source>
</reference>
<dbReference type="SUPFAM" id="SSF47954">
    <property type="entry name" value="Cyclin-like"/>
    <property type="match status" value="1"/>
</dbReference>